<dbReference type="PIRSF" id="PIRSF006060">
    <property type="entry name" value="AA_transporter"/>
    <property type="match status" value="1"/>
</dbReference>
<dbReference type="Proteomes" id="UP000295500">
    <property type="component" value="Unassembled WGS sequence"/>
</dbReference>
<feature type="transmembrane region" description="Helical" evidence="9">
    <location>
        <begin position="240"/>
        <end position="262"/>
    </location>
</feature>
<feature type="transmembrane region" description="Helical" evidence="9">
    <location>
        <begin position="20"/>
        <end position="43"/>
    </location>
</feature>
<comment type="subcellular location">
    <subcellularLocation>
        <location evidence="1">Cell membrane</location>
        <topology evidence="1">Multi-pass membrane protein</topology>
    </subcellularLocation>
</comment>
<comment type="similarity">
    <text evidence="2">Belongs to the amino acid-polyamine-organocation (APC) superfamily. Basic amino acid/polyamine antiporter (APA) (TC 2.A.3.2) family.</text>
</comment>
<evidence type="ECO:0000256" key="7">
    <source>
        <dbReference type="ARBA" id="ARBA00022989"/>
    </source>
</evidence>
<evidence type="ECO:0000256" key="6">
    <source>
        <dbReference type="ARBA" id="ARBA00022970"/>
    </source>
</evidence>
<feature type="transmembrane region" description="Helical" evidence="9">
    <location>
        <begin position="91"/>
        <end position="119"/>
    </location>
</feature>
<evidence type="ECO:0000313" key="10">
    <source>
        <dbReference type="EMBL" id="TDP54389.1"/>
    </source>
</evidence>
<dbReference type="InterPro" id="IPR050367">
    <property type="entry name" value="APC_superfamily"/>
</dbReference>
<dbReference type="GO" id="GO:0006865">
    <property type="term" value="P:amino acid transport"/>
    <property type="evidence" value="ECO:0007669"/>
    <property type="project" value="UniProtKB-KW"/>
</dbReference>
<name>A0A4R6Q393_9FIRM</name>
<dbReference type="NCBIfam" id="TIGR00905">
    <property type="entry name" value="2A0302"/>
    <property type="match status" value="1"/>
</dbReference>
<dbReference type="PANTHER" id="PTHR42770">
    <property type="entry name" value="AMINO ACID TRANSPORTER-RELATED"/>
    <property type="match status" value="1"/>
</dbReference>
<keyword evidence="5 9" id="KW-0812">Transmembrane</keyword>
<dbReference type="GO" id="GO:0022857">
    <property type="term" value="F:transmembrane transporter activity"/>
    <property type="evidence" value="ECO:0007669"/>
    <property type="project" value="InterPro"/>
</dbReference>
<dbReference type="InterPro" id="IPR002293">
    <property type="entry name" value="AA/rel_permease1"/>
</dbReference>
<dbReference type="OrthoDB" id="178667at2"/>
<feature type="transmembrane region" description="Helical" evidence="9">
    <location>
        <begin position="426"/>
        <end position="444"/>
    </location>
</feature>
<keyword evidence="6" id="KW-0029">Amino-acid transport</keyword>
<organism evidence="10 11">
    <name type="scientific">Aminicella lysinilytica</name>
    <dbReference type="NCBI Taxonomy" id="433323"/>
    <lineage>
        <taxon>Bacteria</taxon>
        <taxon>Bacillati</taxon>
        <taxon>Bacillota</taxon>
        <taxon>Clostridia</taxon>
        <taxon>Peptostreptococcales</taxon>
        <taxon>Anaerovoracaceae</taxon>
        <taxon>Aminicella</taxon>
    </lineage>
</organism>
<dbReference type="PANTHER" id="PTHR42770:SF4">
    <property type="entry name" value="ARGININE_ORNITHINE ANTIPORTER-RELATED"/>
    <property type="match status" value="1"/>
</dbReference>
<dbReference type="AlphaFoldDB" id="A0A4R6Q393"/>
<dbReference type="InterPro" id="IPR004754">
    <property type="entry name" value="Amino_acid_antiprt"/>
</dbReference>
<feature type="transmembrane region" description="Helical" evidence="9">
    <location>
        <begin position="362"/>
        <end position="382"/>
    </location>
</feature>
<feature type="transmembrane region" description="Helical" evidence="9">
    <location>
        <begin position="402"/>
        <end position="420"/>
    </location>
</feature>
<evidence type="ECO:0000256" key="1">
    <source>
        <dbReference type="ARBA" id="ARBA00004651"/>
    </source>
</evidence>
<feature type="transmembrane region" description="Helical" evidence="9">
    <location>
        <begin position="162"/>
        <end position="184"/>
    </location>
</feature>
<sequence length="484" mass="52188">MENNLNSYNEKGLGTAKLTFFSIGTTLASGVFSMVGDLAASGAYTGATLIGWLVCGLGTLALCLCFYQLGIKRPDLKSGIFAYARDGFGEYIGFNVAWGYLLSAALTPVAFMALLFTTLNKFFPVFGNGSNLASCVVASIFLWLLCFMVARGVKEAVTVNMIAVIAKIIPILVMIIAVLFARAFSWDVFVSNFWGDGAAGSVLDQVKSTMFTTVWIFIGIEGAVVLSARAKTTKVAGKAAVYSFLGLLALYVVIDIMGMGIMPHDQLAALATPSMSSLVEYVVGPWGAVLVSVAIILSLVVAMFSYTILVTDSEFLPAQQGCFPKFLAKENSHGGLGNAALVAGLIFQFFIVLVYINSSSFQILYTLSTSLIMIPYISSAFFMLLETVRGNTTKDSSGGGKLGIWVVALLGSIYGIWMLYASGWQYILIMALAYAPGAILYIINQKQKKEKLFPKTYDLVIFILVMIWFVIACVMLATGKIQPF</sequence>
<keyword evidence="3" id="KW-0813">Transport</keyword>
<dbReference type="Gene3D" id="1.20.1740.10">
    <property type="entry name" value="Amino acid/polyamine transporter I"/>
    <property type="match status" value="1"/>
</dbReference>
<accession>A0A4R6Q393</accession>
<dbReference type="Pfam" id="PF13520">
    <property type="entry name" value="AA_permease_2"/>
    <property type="match status" value="1"/>
</dbReference>
<dbReference type="GO" id="GO:0005886">
    <property type="term" value="C:plasma membrane"/>
    <property type="evidence" value="ECO:0007669"/>
    <property type="project" value="UniProtKB-SubCell"/>
</dbReference>
<keyword evidence="4" id="KW-1003">Cell membrane</keyword>
<feature type="transmembrane region" description="Helical" evidence="9">
    <location>
        <begin position="456"/>
        <end position="477"/>
    </location>
</feature>
<evidence type="ECO:0000313" key="11">
    <source>
        <dbReference type="Proteomes" id="UP000295500"/>
    </source>
</evidence>
<evidence type="ECO:0000256" key="5">
    <source>
        <dbReference type="ARBA" id="ARBA00022692"/>
    </source>
</evidence>
<reference evidence="10 11" key="1">
    <citation type="submission" date="2019-03" db="EMBL/GenBank/DDBJ databases">
        <title>Genomic Encyclopedia of Type Strains, Phase IV (KMG-IV): sequencing the most valuable type-strain genomes for metagenomic binning, comparative biology and taxonomic classification.</title>
        <authorList>
            <person name="Goeker M."/>
        </authorList>
    </citation>
    <scope>NUCLEOTIDE SEQUENCE [LARGE SCALE GENOMIC DNA]</scope>
    <source>
        <strain evidence="10 11">DSM 28287</strain>
    </source>
</reference>
<evidence type="ECO:0000256" key="9">
    <source>
        <dbReference type="SAM" id="Phobius"/>
    </source>
</evidence>
<feature type="transmembrane region" description="Helical" evidence="9">
    <location>
        <begin position="210"/>
        <end position="228"/>
    </location>
</feature>
<gene>
    <name evidence="10" type="ORF">EV211_12226</name>
</gene>
<feature type="transmembrane region" description="Helical" evidence="9">
    <location>
        <begin position="335"/>
        <end position="356"/>
    </location>
</feature>
<comment type="caution">
    <text evidence="10">The sequence shown here is derived from an EMBL/GenBank/DDBJ whole genome shotgun (WGS) entry which is preliminary data.</text>
</comment>
<proteinExistence type="inferred from homology"/>
<evidence type="ECO:0000256" key="3">
    <source>
        <dbReference type="ARBA" id="ARBA00022448"/>
    </source>
</evidence>
<keyword evidence="11" id="KW-1185">Reference proteome</keyword>
<dbReference type="EMBL" id="SNXO01000022">
    <property type="protein sequence ID" value="TDP54389.1"/>
    <property type="molecule type" value="Genomic_DNA"/>
</dbReference>
<feature type="transmembrane region" description="Helical" evidence="9">
    <location>
        <begin position="282"/>
        <end position="309"/>
    </location>
</feature>
<evidence type="ECO:0000256" key="2">
    <source>
        <dbReference type="ARBA" id="ARBA00008220"/>
    </source>
</evidence>
<protein>
    <submittedName>
        <fullName evidence="10">Arginine:ornithine antiporter/lysine permease</fullName>
    </submittedName>
</protein>
<evidence type="ECO:0000256" key="4">
    <source>
        <dbReference type="ARBA" id="ARBA00022475"/>
    </source>
</evidence>
<dbReference type="RefSeq" id="WP_133528683.1">
    <property type="nucleotide sequence ID" value="NZ_SNXO01000022.1"/>
</dbReference>
<keyword evidence="8 9" id="KW-0472">Membrane</keyword>
<feature type="transmembrane region" description="Helical" evidence="9">
    <location>
        <begin position="49"/>
        <end position="70"/>
    </location>
</feature>
<feature type="transmembrane region" description="Helical" evidence="9">
    <location>
        <begin position="131"/>
        <end position="150"/>
    </location>
</feature>
<keyword evidence="7 9" id="KW-1133">Transmembrane helix</keyword>
<evidence type="ECO:0000256" key="8">
    <source>
        <dbReference type="ARBA" id="ARBA00023136"/>
    </source>
</evidence>